<evidence type="ECO:0000313" key="3">
    <source>
        <dbReference type="Proteomes" id="UP001595075"/>
    </source>
</evidence>
<dbReference type="EMBL" id="JAZHXI010000003">
    <property type="protein sequence ID" value="KAL2072960.1"/>
    <property type="molecule type" value="Genomic_DNA"/>
</dbReference>
<dbReference type="PANTHER" id="PTHR31896:SF64">
    <property type="entry name" value="TRICHOTHECENE 3-O-ACETYLTRANSFERASE"/>
    <property type="match status" value="1"/>
</dbReference>
<proteinExistence type="predicted"/>
<dbReference type="Proteomes" id="UP001595075">
    <property type="component" value="Unassembled WGS sequence"/>
</dbReference>
<keyword evidence="1" id="KW-0808">Transferase</keyword>
<evidence type="ECO:0000256" key="1">
    <source>
        <dbReference type="ARBA" id="ARBA00022679"/>
    </source>
</evidence>
<reference evidence="2 3" key="1">
    <citation type="journal article" date="2024" name="Commun. Biol.">
        <title>Comparative genomic analysis of thermophilic fungi reveals convergent evolutionary adaptations and gene losses.</title>
        <authorList>
            <person name="Steindorff A.S."/>
            <person name="Aguilar-Pontes M.V."/>
            <person name="Robinson A.J."/>
            <person name="Andreopoulos B."/>
            <person name="LaButti K."/>
            <person name="Kuo A."/>
            <person name="Mondo S."/>
            <person name="Riley R."/>
            <person name="Otillar R."/>
            <person name="Haridas S."/>
            <person name="Lipzen A."/>
            <person name="Grimwood J."/>
            <person name="Schmutz J."/>
            <person name="Clum A."/>
            <person name="Reid I.D."/>
            <person name="Moisan M.C."/>
            <person name="Butler G."/>
            <person name="Nguyen T.T.M."/>
            <person name="Dewar K."/>
            <person name="Conant G."/>
            <person name="Drula E."/>
            <person name="Henrissat B."/>
            <person name="Hansel C."/>
            <person name="Singer S."/>
            <person name="Hutchinson M.I."/>
            <person name="de Vries R.P."/>
            <person name="Natvig D.O."/>
            <person name="Powell A.J."/>
            <person name="Tsang A."/>
            <person name="Grigoriev I.V."/>
        </authorList>
    </citation>
    <scope>NUCLEOTIDE SEQUENCE [LARGE SCALE GENOMIC DNA]</scope>
    <source>
        <strain evidence="2 3">CBS 494.80</strain>
    </source>
</reference>
<dbReference type="Pfam" id="PF02458">
    <property type="entry name" value="Transferase"/>
    <property type="match status" value="1"/>
</dbReference>
<keyword evidence="3" id="KW-1185">Reference proteome</keyword>
<gene>
    <name evidence="2" type="ORF">VTL71DRAFT_10284</name>
</gene>
<dbReference type="InterPro" id="IPR023213">
    <property type="entry name" value="CAT-like_dom_sf"/>
</dbReference>
<dbReference type="PANTHER" id="PTHR31896">
    <property type="entry name" value="FAMILY REGULATORY PROTEIN, PUTATIVE (AFU_ORTHOLOGUE AFUA_3G14730)-RELATED"/>
    <property type="match status" value="1"/>
</dbReference>
<evidence type="ECO:0008006" key="4">
    <source>
        <dbReference type="Google" id="ProtNLM"/>
    </source>
</evidence>
<evidence type="ECO:0000313" key="2">
    <source>
        <dbReference type="EMBL" id="KAL2072960.1"/>
    </source>
</evidence>
<organism evidence="2 3">
    <name type="scientific">Oculimacula yallundae</name>
    <dbReference type="NCBI Taxonomy" id="86028"/>
    <lineage>
        <taxon>Eukaryota</taxon>
        <taxon>Fungi</taxon>
        <taxon>Dikarya</taxon>
        <taxon>Ascomycota</taxon>
        <taxon>Pezizomycotina</taxon>
        <taxon>Leotiomycetes</taxon>
        <taxon>Helotiales</taxon>
        <taxon>Ploettnerulaceae</taxon>
        <taxon>Oculimacula</taxon>
    </lineage>
</organism>
<sequence>MSSKPPLMHQLSPGDHLSPRIHVPKLLYFASDASPQEIEKSFRDGLARSIAALPLLGGSVSLMETASQKGTLAIQDPVFTADQIISVRDVRERYDFHDIKSKHFPPDAINIEDFMAHVAENPKRVLHAQVNLIRGGAVLVIAVHHCVVDETGIFDVVKLWATCCNNGDEGSRIVKPEWTNREPLMKGEGTGRLEDHPEFTLLPPDKSATNETKAAEYISKASDTSSSAILFFSDESLAGLKTFAGAGEKESWISTNDALCALIWSSVTKARQDAGMGEIPYSMFNMVVNGRSRMDPPVSEDYMGNVVFVSKAFLTTEILASTTSIPTIASTLRKSVQEIDDKIIKDKIKAVASVDDIGRLAPGGYNSHGRHLGCTSWANQAYYSLGWGSKLGGRCERVRWRNKISDGIFVIFPRILSESGIESRGGLEVYLGLQKEQLRSLQKDETLNSYAEWRYFR</sequence>
<name>A0ABR4CSM5_9HELO</name>
<accession>A0ABR4CSM5</accession>
<dbReference type="Gene3D" id="3.30.559.10">
    <property type="entry name" value="Chloramphenicol acetyltransferase-like domain"/>
    <property type="match status" value="2"/>
</dbReference>
<protein>
    <recommendedName>
        <fullName evidence="4">Trichothecene 3-O-acetyltransferase</fullName>
    </recommendedName>
</protein>
<comment type="caution">
    <text evidence="2">The sequence shown here is derived from an EMBL/GenBank/DDBJ whole genome shotgun (WGS) entry which is preliminary data.</text>
</comment>
<dbReference type="InterPro" id="IPR051283">
    <property type="entry name" value="Sec_Metabolite_Acyltrans"/>
</dbReference>